<dbReference type="PANTHER" id="PTHR12387">
    <property type="entry name" value="26S PROTEASOME NON-ATPASE REGULATORY SUBUNIT 8"/>
    <property type="match status" value="1"/>
</dbReference>
<dbReference type="Pfam" id="PF10075">
    <property type="entry name" value="CSN8_PSD8_EIF3K"/>
    <property type="match status" value="1"/>
</dbReference>
<name>A0A7S3MDN5_9STRA</name>
<accession>A0A7S3MDN5</accession>
<dbReference type="AlphaFoldDB" id="A0A7S3MDN5"/>
<dbReference type="EMBL" id="HBIC01047682">
    <property type="protein sequence ID" value="CAE0295441.1"/>
    <property type="molecule type" value="Transcribed_RNA"/>
</dbReference>
<dbReference type="PROSITE" id="PS50250">
    <property type="entry name" value="PCI"/>
    <property type="match status" value="1"/>
</dbReference>
<comment type="similarity">
    <text evidence="1">Belongs to the proteasome subunit S14 family.</text>
</comment>
<dbReference type="GO" id="GO:0043161">
    <property type="term" value="P:proteasome-mediated ubiquitin-dependent protein catabolic process"/>
    <property type="evidence" value="ECO:0007669"/>
    <property type="project" value="TreeGrafter"/>
</dbReference>
<dbReference type="PANTHER" id="PTHR12387:SF0">
    <property type="entry name" value="26S PROTEASOME NON-ATPASE REGULATORY SUBUNIT 8"/>
    <property type="match status" value="1"/>
</dbReference>
<dbReference type="Gene3D" id="1.25.40.990">
    <property type="match status" value="1"/>
</dbReference>
<dbReference type="GO" id="GO:0005829">
    <property type="term" value="C:cytosol"/>
    <property type="evidence" value="ECO:0007669"/>
    <property type="project" value="TreeGrafter"/>
</dbReference>
<reference evidence="4" key="1">
    <citation type="submission" date="2021-01" db="EMBL/GenBank/DDBJ databases">
        <authorList>
            <person name="Corre E."/>
            <person name="Pelletier E."/>
            <person name="Niang G."/>
            <person name="Scheremetjew M."/>
            <person name="Finn R."/>
            <person name="Kale V."/>
            <person name="Holt S."/>
            <person name="Cochrane G."/>
            <person name="Meng A."/>
            <person name="Brown T."/>
            <person name="Cohen L."/>
        </authorList>
    </citation>
    <scope>NUCLEOTIDE SEQUENCE</scope>
    <source>
        <strain evidence="4">CCAP 955/1</strain>
    </source>
</reference>
<dbReference type="GO" id="GO:0008541">
    <property type="term" value="C:proteasome regulatory particle, lid subcomplex"/>
    <property type="evidence" value="ECO:0007669"/>
    <property type="project" value="TreeGrafter"/>
</dbReference>
<keyword evidence="2" id="KW-0647">Proteasome</keyword>
<dbReference type="GO" id="GO:0005634">
    <property type="term" value="C:nucleus"/>
    <property type="evidence" value="ECO:0007669"/>
    <property type="project" value="TreeGrafter"/>
</dbReference>
<evidence type="ECO:0000313" key="4">
    <source>
        <dbReference type="EMBL" id="CAE0295441.1"/>
    </source>
</evidence>
<feature type="domain" description="PCI" evidence="3">
    <location>
        <begin position="74"/>
        <end position="243"/>
    </location>
</feature>
<dbReference type="InterPro" id="IPR033464">
    <property type="entry name" value="CSN8_PSD8_EIF3K"/>
</dbReference>
<evidence type="ECO:0000259" key="3">
    <source>
        <dbReference type="PROSITE" id="PS50250"/>
    </source>
</evidence>
<dbReference type="InterPro" id="IPR006746">
    <property type="entry name" value="26S_Psome_Rpn12"/>
</dbReference>
<protein>
    <recommendedName>
        <fullName evidence="3">PCI domain-containing protein</fullName>
    </recommendedName>
</protein>
<evidence type="ECO:0000256" key="1">
    <source>
        <dbReference type="ARBA" id="ARBA00009627"/>
    </source>
</evidence>
<organism evidence="4">
    <name type="scientific">Spumella elongata</name>
    <dbReference type="NCBI Taxonomy" id="89044"/>
    <lineage>
        <taxon>Eukaryota</taxon>
        <taxon>Sar</taxon>
        <taxon>Stramenopiles</taxon>
        <taxon>Ochrophyta</taxon>
        <taxon>Chrysophyceae</taxon>
        <taxon>Chromulinales</taxon>
        <taxon>Chromulinaceae</taxon>
        <taxon>Spumella</taxon>
    </lineage>
</organism>
<gene>
    <name evidence="4" type="ORF">SELO1098_LOCUS24293</name>
</gene>
<proteinExistence type="inferred from homology"/>
<sequence>MSVPIKLLEEFKASVVAEDSAAEQKLSQLKTILLELDSLPPLCVETPSAAEERKFAMEVFEYAVILSIHQEDRDSFNRYMSCLKPYYLNYARGQKSEITNAILGLNLLYLLVENRLADFHCELELLSEEEKQLPTVTFCTLLDQHLVVGSYDQVLVAAANPPTKYFSFFLTSLLETVRINIGECAAAAYTTLTLAAATKILMFDNQEETVDFIAAFYPTWEVNEARGEVHLSGAKTTKSEEIPSLRLISQNLAYATELERIV</sequence>
<dbReference type="InterPro" id="IPR000717">
    <property type="entry name" value="PCI_dom"/>
</dbReference>
<evidence type="ECO:0000256" key="2">
    <source>
        <dbReference type="ARBA" id="ARBA00022942"/>
    </source>
</evidence>